<evidence type="ECO:0000256" key="2">
    <source>
        <dbReference type="SAM" id="SignalP"/>
    </source>
</evidence>
<protein>
    <submittedName>
        <fullName evidence="3">Uncharacterized protein</fullName>
    </submittedName>
</protein>
<accession>A0A4S2M8T0</accession>
<gene>
    <name evidence="3" type="ORF">CRM22_002806</name>
</gene>
<keyword evidence="4" id="KW-1185">Reference proteome</keyword>
<organism evidence="3 4">
    <name type="scientific">Opisthorchis felineus</name>
    <dbReference type="NCBI Taxonomy" id="147828"/>
    <lineage>
        <taxon>Eukaryota</taxon>
        <taxon>Metazoa</taxon>
        <taxon>Spiralia</taxon>
        <taxon>Lophotrochozoa</taxon>
        <taxon>Platyhelminthes</taxon>
        <taxon>Trematoda</taxon>
        <taxon>Digenea</taxon>
        <taxon>Opisthorchiida</taxon>
        <taxon>Opisthorchiata</taxon>
        <taxon>Opisthorchiidae</taxon>
        <taxon>Opisthorchis</taxon>
    </lineage>
</organism>
<evidence type="ECO:0000256" key="1">
    <source>
        <dbReference type="SAM" id="MobiDB-lite"/>
    </source>
</evidence>
<comment type="caution">
    <text evidence="3">The sequence shown here is derived from an EMBL/GenBank/DDBJ whole genome shotgun (WGS) entry which is preliminary data.</text>
</comment>
<feature type="region of interest" description="Disordered" evidence="1">
    <location>
        <begin position="85"/>
        <end position="127"/>
    </location>
</feature>
<dbReference type="AlphaFoldDB" id="A0A4S2M8T0"/>
<keyword evidence="2" id="KW-0732">Signal</keyword>
<dbReference type="EMBL" id="SJOL01004855">
    <property type="protein sequence ID" value="TGZ71129.1"/>
    <property type="molecule type" value="Genomic_DNA"/>
</dbReference>
<dbReference type="Proteomes" id="UP000308267">
    <property type="component" value="Unassembled WGS sequence"/>
</dbReference>
<evidence type="ECO:0000313" key="4">
    <source>
        <dbReference type="Proteomes" id="UP000308267"/>
    </source>
</evidence>
<feature type="signal peptide" evidence="2">
    <location>
        <begin position="1"/>
        <end position="18"/>
    </location>
</feature>
<sequence>MLRKILMLLFLLICAANAQTNYRQPSTSMSALIENLRRLSQMFGNLREAVIRGKYYYGELKKIYSTEEPGMSLPKLTLQKIARAVTYHQRRPQRPPPPPPTPPPPTSSYYSSAQKMDEYGRRIPARR</sequence>
<feature type="compositionally biased region" description="Pro residues" evidence="1">
    <location>
        <begin position="94"/>
        <end position="106"/>
    </location>
</feature>
<name>A0A4S2M8T0_OPIFE</name>
<proteinExistence type="predicted"/>
<reference evidence="3 4" key="1">
    <citation type="journal article" date="2019" name="BMC Genomics">
        <title>New insights from Opisthorchis felineus genome: update on genomics of the epidemiologically important liver flukes.</title>
        <authorList>
            <person name="Ershov N.I."/>
            <person name="Mordvinov V.A."/>
            <person name="Prokhortchouk E.B."/>
            <person name="Pakharukova M.Y."/>
            <person name="Gunbin K.V."/>
            <person name="Ustyantsev K."/>
            <person name="Genaev M.A."/>
            <person name="Blinov A.G."/>
            <person name="Mazur A."/>
            <person name="Boulygina E."/>
            <person name="Tsygankova S."/>
            <person name="Khrameeva E."/>
            <person name="Chekanov N."/>
            <person name="Fan G."/>
            <person name="Xiao A."/>
            <person name="Zhang H."/>
            <person name="Xu X."/>
            <person name="Yang H."/>
            <person name="Solovyev V."/>
            <person name="Lee S.M."/>
            <person name="Liu X."/>
            <person name="Afonnikov D.A."/>
            <person name="Skryabin K.G."/>
        </authorList>
    </citation>
    <scope>NUCLEOTIDE SEQUENCE [LARGE SCALE GENOMIC DNA]</scope>
    <source>
        <strain evidence="3">AK-0245</strain>
        <tissue evidence="3">Whole organism</tissue>
    </source>
</reference>
<feature type="chain" id="PRO_5020715713" evidence="2">
    <location>
        <begin position="19"/>
        <end position="127"/>
    </location>
</feature>
<evidence type="ECO:0000313" key="3">
    <source>
        <dbReference type="EMBL" id="TGZ71129.1"/>
    </source>
</evidence>